<comment type="caution">
    <text evidence="2">The sequence shown here is derived from an EMBL/GenBank/DDBJ whole genome shotgun (WGS) entry which is preliminary data.</text>
</comment>
<sequence length="228" mass="21690">MGDYIICLLAITTSFATVEGGYGGGAGLKPRAPAPRPNCGGKWGGGSCGGNAEYVNPNGFPNCQCDWVFNHEGEGNCNVGGWKSTSDRWCYVKTKSPSGAWLDPLSVCPDAVTSNVHHGKYWSRLACNTPAIQGGHPSQPCNRGFGGSGCGGGSGGGGGGGSGGYGGGFGGGSSGGYGGGSSGGGHSGGFGGGGSGGHSGGGGGGYGGSSGGGHGSGGFGGSSIGNYW</sequence>
<accession>A0A553PBH4</accession>
<dbReference type="AlphaFoldDB" id="A0A553PBH4"/>
<protein>
    <recommendedName>
        <fullName evidence="4">Fibronectin type-II domain-containing protein</fullName>
    </recommendedName>
</protein>
<feature type="chain" id="PRO_5021947283" description="Fibronectin type-II domain-containing protein" evidence="1">
    <location>
        <begin position="21"/>
        <end position="228"/>
    </location>
</feature>
<name>A0A553PBH4_TIGCA</name>
<organism evidence="2 3">
    <name type="scientific">Tigriopus californicus</name>
    <name type="common">Marine copepod</name>
    <dbReference type="NCBI Taxonomy" id="6832"/>
    <lineage>
        <taxon>Eukaryota</taxon>
        <taxon>Metazoa</taxon>
        <taxon>Ecdysozoa</taxon>
        <taxon>Arthropoda</taxon>
        <taxon>Crustacea</taxon>
        <taxon>Multicrustacea</taxon>
        <taxon>Hexanauplia</taxon>
        <taxon>Copepoda</taxon>
        <taxon>Harpacticoida</taxon>
        <taxon>Harpacticidae</taxon>
        <taxon>Tigriopus</taxon>
    </lineage>
</organism>
<evidence type="ECO:0000313" key="3">
    <source>
        <dbReference type="Proteomes" id="UP000318571"/>
    </source>
</evidence>
<feature type="signal peptide" evidence="1">
    <location>
        <begin position="1"/>
        <end position="20"/>
    </location>
</feature>
<dbReference type="Proteomes" id="UP000318571">
    <property type="component" value="Chromosome 2"/>
</dbReference>
<evidence type="ECO:0000256" key="1">
    <source>
        <dbReference type="SAM" id="SignalP"/>
    </source>
</evidence>
<reference evidence="2 3" key="1">
    <citation type="journal article" date="2018" name="Nat. Ecol. Evol.">
        <title>Genomic signatures of mitonuclear coevolution across populations of Tigriopus californicus.</title>
        <authorList>
            <person name="Barreto F.S."/>
            <person name="Watson E.T."/>
            <person name="Lima T.G."/>
            <person name="Willett C.S."/>
            <person name="Edmands S."/>
            <person name="Li W."/>
            <person name="Burton R.S."/>
        </authorList>
    </citation>
    <scope>NUCLEOTIDE SEQUENCE [LARGE SCALE GENOMIC DNA]</scope>
    <source>
        <strain evidence="2 3">San Diego</strain>
    </source>
</reference>
<dbReference type="EMBL" id="VCGU01000005">
    <property type="protein sequence ID" value="TRY75026.1"/>
    <property type="molecule type" value="Genomic_DNA"/>
</dbReference>
<keyword evidence="3" id="KW-1185">Reference proteome</keyword>
<keyword evidence="1" id="KW-0732">Signal</keyword>
<proteinExistence type="predicted"/>
<gene>
    <name evidence="2" type="ORF">TCAL_15592</name>
</gene>
<evidence type="ECO:0000313" key="2">
    <source>
        <dbReference type="EMBL" id="TRY75026.1"/>
    </source>
</evidence>
<evidence type="ECO:0008006" key="4">
    <source>
        <dbReference type="Google" id="ProtNLM"/>
    </source>
</evidence>